<dbReference type="GO" id="GO:0016020">
    <property type="term" value="C:membrane"/>
    <property type="evidence" value="ECO:0007669"/>
    <property type="project" value="UniProtKB-SubCell"/>
</dbReference>
<comment type="subcellular location">
    <subcellularLocation>
        <location evidence="1">Membrane</location>
        <topology evidence="1">Multi-pass membrane protein</topology>
    </subcellularLocation>
</comment>
<dbReference type="InterPro" id="IPR004841">
    <property type="entry name" value="AA-permease/SLC12A_dom"/>
</dbReference>
<feature type="transmembrane region" description="Helical" evidence="7">
    <location>
        <begin position="150"/>
        <end position="171"/>
    </location>
</feature>
<dbReference type="Gene3D" id="1.20.1740.10">
    <property type="entry name" value="Amino acid/polyamine transporter I"/>
    <property type="match status" value="1"/>
</dbReference>
<feature type="transmembrane region" description="Helical" evidence="7">
    <location>
        <begin position="306"/>
        <end position="326"/>
    </location>
</feature>
<feature type="transmembrane region" description="Helical" evidence="7">
    <location>
        <begin position="177"/>
        <end position="198"/>
    </location>
</feature>
<evidence type="ECO:0000256" key="5">
    <source>
        <dbReference type="ARBA" id="ARBA00022989"/>
    </source>
</evidence>
<dbReference type="Proteomes" id="UP000029964">
    <property type="component" value="Unassembled WGS sequence"/>
</dbReference>
<dbReference type="PANTHER" id="PTHR43341">
    <property type="entry name" value="AMINO ACID PERMEASE"/>
    <property type="match status" value="1"/>
</dbReference>
<evidence type="ECO:0000313" key="9">
    <source>
        <dbReference type="EMBL" id="KFH42193.1"/>
    </source>
</evidence>
<dbReference type="AlphaFoldDB" id="A0A086SYL1"/>
<gene>
    <name evidence="9" type="ORF">ACRE_070580</name>
</gene>
<name>A0A086SYL1_HAPC1</name>
<sequence>MGASKEGGSPDVESHHEGETEFNLAAEHDQLERGLKSRHIQFLALGGAIGTGLFVGSGAILADTGPAPLFMGYLTMMMVVWCVMNVLAEMVTYLPMRGITVPYFVNRYVDSSLAFAAGWNYWYAYAMLVGAEAVAAGIIIDYWNPPVNIAVWMAIVLLVMLLLNILAVSLFGEAEFWFASIKFITIMGLIILGIVIFFGGGPNQTRVRGFAYYKDPGAFNPYMADGNTGKFLAYWHAFAQAGFAFITSPELIATAAGETVAPRRNIPKAARRFIFRLAIFYGISSLLIGTMVPYDNDSLLGGSDASASPFVLGIQAVGIPVLNHIINGAVLTSAWSAGNSFLYSGSRILYSLALKGQAPAIFRRTNRTGVPYVAVLATWSIGLLAFLNVSNSGATVFQWFVNISTISGYIAWIVVLITYIRFRKAMVFQGMLDQLPFRTPLQPYASYFILGLISLLTLTNGFQHFIPSNWNVQNFLASYITIPIFLVLYLGHKAFTRTKFAIPVKNIDVITGKQEMDSMAARDQKPVAKNWVQKFWYWLA</sequence>
<feature type="transmembrane region" description="Helical" evidence="7">
    <location>
        <begin position="369"/>
        <end position="387"/>
    </location>
</feature>
<evidence type="ECO:0000256" key="3">
    <source>
        <dbReference type="ARBA" id="ARBA00022692"/>
    </source>
</evidence>
<dbReference type="PANTHER" id="PTHR43341:SF36">
    <property type="entry name" value="PROLINE-SPECIFIC PERMEASE"/>
    <property type="match status" value="1"/>
</dbReference>
<dbReference type="PIRSF" id="PIRSF006060">
    <property type="entry name" value="AA_transporter"/>
    <property type="match status" value="1"/>
</dbReference>
<feature type="transmembrane region" description="Helical" evidence="7">
    <location>
        <begin position="69"/>
        <end position="88"/>
    </location>
</feature>
<evidence type="ECO:0000256" key="7">
    <source>
        <dbReference type="SAM" id="Phobius"/>
    </source>
</evidence>
<feature type="transmembrane region" description="Helical" evidence="7">
    <location>
        <begin position="40"/>
        <end position="62"/>
    </location>
</feature>
<feature type="transmembrane region" description="Helical" evidence="7">
    <location>
        <begin position="443"/>
        <end position="466"/>
    </location>
</feature>
<dbReference type="FunFam" id="1.20.1740.10:FF:000006">
    <property type="entry name" value="General amino acid permease"/>
    <property type="match status" value="1"/>
</dbReference>
<dbReference type="GO" id="GO:0015171">
    <property type="term" value="F:amino acid transmembrane transporter activity"/>
    <property type="evidence" value="ECO:0007669"/>
    <property type="project" value="TreeGrafter"/>
</dbReference>
<keyword evidence="4" id="KW-0029">Amino-acid transport</keyword>
<evidence type="ECO:0000256" key="1">
    <source>
        <dbReference type="ARBA" id="ARBA00004141"/>
    </source>
</evidence>
<evidence type="ECO:0000256" key="4">
    <source>
        <dbReference type="ARBA" id="ARBA00022970"/>
    </source>
</evidence>
<dbReference type="OrthoDB" id="3900342at2759"/>
<keyword evidence="6 7" id="KW-0472">Membrane</keyword>
<organism evidence="9 10">
    <name type="scientific">Hapsidospora chrysogenum (strain ATCC 11550 / CBS 779.69 / DSM 880 / IAM 14645 / JCM 23072 / IMI 49137)</name>
    <name type="common">Acremonium chrysogenum</name>
    <dbReference type="NCBI Taxonomy" id="857340"/>
    <lineage>
        <taxon>Eukaryota</taxon>
        <taxon>Fungi</taxon>
        <taxon>Dikarya</taxon>
        <taxon>Ascomycota</taxon>
        <taxon>Pezizomycotina</taxon>
        <taxon>Sordariomycetes</taxon>
        <taxon>Hypocreomycetidae</taxon>
        <taxon>Hypocreales</taxon>
        <taxon>Bionectriaceae</taxon>
        <taxon>Hapsidospora</taxon>
    </lineage>
</organism>
<keyword evidence="3 7" id="KW-0812">Transmembrane</keyword>
<dbReference type="Pfam" id="PF00324">
    <property type="entry name" value="AA_permease"/>
    <property type="match status" value="1"/>
</dbReference>
<proteinExistence type="predicted"/>
<dbReference type="InterPro" id="IPR050524">
    <property type="entry name" value="APC_YAT"/>
</dbReference>
<keyword evidence="5 7" id="KW-1133">Transmembrane helix</keyword>
<dbReference type="STRING" id="857340.A0A086SYL1"/>
<keyword evidence="10" id="KW-1185">Reference proteome</keyword>
<reference evidence="10" key="1">
    <citation type="journal article" date="2014" name="Genome Announc.">
        <title>Genome sequence and annotation of Acremonium chrysogenum, producer of the beta-lactam antibiotic cephalosporin C.</title>
        <authorList>
            <person name="Terfehr D."/>
            <person name="Dahlmann T.A."/>
            <person name="Specht T."/>
            <person name="Zadra I."/>
            <person name="Kuernsteiner H."/>
            <person name="Kueck U."/>
        </authorList>
    </citation>
    <scope>NUCLEOTIDE SEQUENCE [LARGE SCALE GENOMIC DNA]</scope>
    <source>
        <strain evidence="10">ATCC 11550 / CBS 779.69 / DSM 880 / IAM 14645 / JCM 23072 / IMI 49137</strain>
    </source>
</reference>
<feature type="domain" description="Amino acid permease/ SLC12A" evidence="8">
    <location>
        <begin position="39"/>
        <end position="501"/>
    </location>
</feature>
<dbReference type="HOGENOM" id="CLU_007946_12_1_1"/>
<keyword evidence="2" id="KW-0813">Transport</keyword>
<evidence type="ECO:0000259" key="8">
    <source>
        <dbReference type="Pfam" id="PF00324"/>
    </source>
</evidence>
<comment type="caution">
    <text evidence="9">The sequence shown here is derived from an EMBL/GenBank/DDBJ whole genome shotgun (WGS) entry which is preliminary data.</text>
</comment>
<feature type="transmembrane region" description="Helical" evidence="7">
    <location>
        <begin position="472"/>
        <end position="490"/>
    </location>
</feature>
<dbReference type="EMBL" id="JPKY01000101">
    <property type="protein sequence ID" value="KFH42193.1"/>
    <property type="molecule type" value="Genomic_DNA"/>
</dbReference>
<protein>
    <submittedName>
        <fullName evidence="9">Proline-specific permease-like protein</fullName>
    </submittedName>
</protein>
<feature type="transmembrane region" description="Helical" evidence="7">
    <location>
        <begin position="273"/>
        <end position="294"/>
    </location>
</feature>
<evidence type="ECO:0000313" key="10">
    <source>
        <dbReference type="Proteomes" id="UP000029964"/>
    </source>
</evidence>
<feature type="transmembrane region" description="Helical" evidence="7">
    <location>
        <begin position="399"/>
        <end position="422"/>
    </location>
</feature>
<evidence type="ECO:0000256" key="6">
    <source>
        <dbReference type="ARBA" id="ARBA00023136"/>
    </source>
</evidence>
<accession>A0A086SYL1</accession>
<evidence type="ECO:0000256" key="2">
    <source>
        <dbReference type="ARBA" id="ARBA00022448"/>
    </source>
</evidence>
<feature type="transmembrane region" description="Helical" evidence="7">
    <location>
        <begin position="122"/>
        <end position="143"/>
    </location>
</feature>